<keyword evidence="9" id="KW-1185">Reference proteome</keyword>
<dbReference type="RefSeq" id="WP_184784081.1">
    <property type="nucleotide sequence ID" value="NZ_JACHMG010000001.1"/>
</dbReference>
<dbReference type="GO" id="GO:0050660">
    <property type="term" value="F:flavin adenine dinucleotide binding"/>
    <property type="evidence" value="ECO:0007669"/>
    <property type="project" value="InterPro"/>
</dbReference>
<evidence type="ECO:0000259" key="7">
    <source>
        <dbReference type="PROSITE" id="PS00623"/>
    </source>
</evidence>
<gene>
    <name evidence="8" type="ORF">BJY18_007049</name>
</gene>
<dbReference type="Proteomes" id="UP000581769">
    <property type="component" value="Unassembled WGS sequence"/>
</dbReference>
<dbReference type="Pfam" id="PF05199">
    <property type="entry name" value="GMC_oxred_C"/>
    <property type="match status" value="1"/>
</dbReference>
<reference evidence="8 9" key="1">
    <citation type="submission" date="2020-08" db="EMBL/GenBank/DDBJ databases">
        <title>Sequencing the genomes of 1000 actinobacteria strains.</title>
        <authorList>
            <person name="Klenk H.-P."/>
        </authorList>
    </citation>
    <scope>NUCLEOTIDE SEQUENCE [LARGE SCALE GENOMIC DNA]</scope>
    <source>
        <strain evidence="8 9">DSM 45859</strain>
    </source>
</reference>
<keyword evidence="4 5" id="KW-0274">FAD</keyword>
<dbReference type="SUPFAM" id="SSF54373">
    <property type="entry name" value="FAD-linked reductases, C-terminal domain"/>
    <property type="match status" value="1"/>
</dbReference>
<evidence type="ECO:0000256" key="4">
    <source>
        <dbReference type="ARBA" id="ARBA00022827"/>
    </source>
</evidence>
<keyword evidence="3 6" id="KW-0285">Flavoprotein</keyword>
<sequence>MSGSGTNRPDVIVVGAGSAGAVVTRRLLDAGLEVTVLEAGPADASEDIHDPLRAISLWGSEFDWGYRTVPQTAARGVELLQPRGRTLGGTSALNGMIYVRGVPSDYDGWAARGAYGWMWQDVEPYFRKLENYEGGPDGGRGVGGPLNVQPLPDPQPVVKAFVEAAQQAGYPYNEDYNSDAGVSDGVAYFQTTIRNGRRASTWNEYVRPVENSVGLSVLTGVTVSRVLVEGGRATGVEYLADGTVHQVRADRVILSAGVFGTPQILQLSGIGDADELKPLGIPVHADLPGVGRNLQDHVSAPVIYTTAEPITPKVQGLEATVFGRTRPGLVAPNVQPMLLTYVYPFLDGALPENGFSISGQVLRPLSRGTVRLRSSDPAVAPLIDPRYFSEPDDFEVLVDNIVQIREIGEQPALKALHLGEARPGPAVRTHDDVREFVRASTVSGHHQVGTAKMGVDSGSVVDPTLKVHGVTGLWVADASVMPTLTTGNTNAPTIMIGERAADFVLADTTAG</sequence>
<feature type="domain" description="Glucose-methanol-choline oxidoreductase N-terminal" evidence="7">
    <location>
        <begin position="84"/>
        <end position="107"/>
    </location>
</feature>
<dbReference type="EC" id="1.1.99.1" evidence="8"/>
<dbReference type="EMBL" id="JACHMG010000001">
    <property type="protein sequence ID" value="MBB4689564.1"/>
    <property type="molecule type" value="Genomic_DNA"/>
</dbReference>
<evidence type="ECO:0000256" key="3">
    <source>
        <dbReference type="ARBA" id="ARBA00022630"/>
    </source>
</evidence>
<accession>A0A840J7X6</accession>
<comment type="caution">
    <text evidence="8">The sequence shown here is derived from an EMBL/GenBank/DDBJ whole genome shotgun (WGS) entry which is preliminary data.</text>
</comment>
<protein>
    <submittedName>
        <fullName evidence="8">Choline dehydrogenase</fullName>
        <ecNumber evidence="8">1.1.99.1</ecNumber>
    </submittedName>
</protein>
<evidence type="ECO:0000256" key="2">
    <source>
        <dbReference type="ARBA" id="ARBA00010790"/>
    </source>
</evidence>
<dbReference type="Gene3D" id="3.50.50.60">
    <property type="entry name" value="FAD/NAD(P)-binding domain"/>
    <property type="match status" value="1"/>
</dbReference>
<dbReference type="PROSITE" id="PS00623">
    <property type="entry name" value="GMC_OXRED_1"/>
    <property type="match status" value="1"/>
</dbReference>
<dbReference type="Gene3D" id="3.30.560.10">
    <property type="entry name" value="Glucose Oxidase, domain 3"/>
    <property type="match status" value="1"/>
</dbReference>
<evidence type="ECO:0000256" key="6">
    <source>
        <dbReference type="RuleBase" id="RU003968"/>
    </source>
</evidence>
<name>A0A840J7X6_9PSEU</name>
<dbReference type="PIRSF" id="PIRSF000137">
    <property type="entry name" value="Alcohol_oxidase"/>
    <property type="match status" value="1"/>
</dbReference>
<dbReference type="PANTHER" id="PTHR11552">
    <property type="entry name" value="GLUCOSE-METHANOL-CHOLINE GMC OXIDOREDUCTASE"/>
    <property type="match status" value="1"/>
</dbReference>
<dbReference type="InterPro" id="IPR007867">
    <property type="entry name" value="GMC_OxRtase_C"/>
</dbReference>
<dbReference type="GO" id="GO:0008812">
    <property type="term" value="F:choline dehydrogenase activity"/>
    <property type="evidence" value="ECO:0007669"/>
    <property type="project" value="UniProtKB-EC"/>
</dbReference>
<evidence type="ECO:0000256" key="1">
    <source>
        <dbReference type="ARBA" id="ARBA00001974"/>
    </source>
</evidence>
<evidence type="ECO:0000313" key="9">
    <source>
        <dbReference type="Proteomes" id="UP000581769"/>
    </source>
</evidence>
<proteinExistence type="inferred from homology"/>
<comment type="cofactor">
    <cofactor evidence="1 5">
        <name>FAD</name>
        <dbReference type="ChEBI" id="CHEBI:57692"/>
    </cofactor>
</comment>
<dbReference type="SUPFAM" id="SSF51905">
    <property type="entry name" value="FAD/NAD(P)-binding domain"/>
    <property type="match status" value="1"/>
</dbReference>
<dbReference type="AlphaFoldDB" id="A0A840J7X6"/>
<dbReference type="PANTHER" id="PTHR11552:SF147">
    <property type="entry name" value="CHOLINE DEHYDROGENASE, MITOCHONDRIAL"/>
    <property type="match status" value="1"/>
</dbReference>
<keyword evidence="8" id="KW-0560">Oxidoreductase</keyword>
<dbReference type="InterPro" id="IPR012132">
    <property type="entry name" value="GMC_OxRdtase"/>
</dbReference>
<evidence type="ECO:0000313" key="8">
    <source>
        <dbReference type="EMBL" id="MBB4689564.1"/>
    </source>
</evidence>
<dbReference type="InterPro" id="IPR036188">
    <property type="entry name" value="FAD/NAD-bd_sf"/>
</dbReference>
<feature type="binding site" evidence="5">
    <location>
        <position position="90"/>
    </location>
    <ligand>
        <name>FAD</name>
        <dbReference type="ChEBI" id="CHEBI:57692"/>
    </ligand>
</feature>
<comment type="similarity">
    <text evidence="2 6">Belongs to the GMC oxidoreductase family.</text>
</comment>
<organism evidence="8 9">
    <name type="scientific">Amycolatopsis jiangsuensis</name>
    <dbReference type="NCBI Taxonomy" id="1181879"/>
    <lineage>
        <taxon>Bacteria</taxon>
        <taxon>Bacillati</taxon>
        <taxon>Actinomycetota</taxon>
        <taxon>Actinomycetes</taxon>
        <taxon>Pseudonocardiales</taxon>
        <taxon>Pseudonocardiaceae</taxon>
        <taxon>Amycolatopsis</taxon>
    </lineage>
</organism>
<evidence type="ECO:0000256" key="5">
    <source>
        <dbReference type="PIRSR" id="PIRSR000137-2"/>
    </source>
</evidence>
<dbReference type="Pfam" id="PF00732">
    <property type="entry name" value="GMC_oxred_N"/>
    <property type="match status" value="1"/>
</dbReference>
<feature type="binding site" evidence="5">
    <location>
        <position position="223"/>
    </location>
    <ligand>
        <name>FAD</name>
        <dbReference type="ChEBI" id="CHEBI:57692"/>
    </ligand>
</feature>
<dbReference type="InterPro" id="IPR000172">
    <property type="entry name" value="GMC_OxRdtase_N"/>
</dbReference>